<proteinExistence type="predicted"/>
<dbReference type="EMBL" id="JAZDWU010000006">
    <property type="protein sequence ID" value="KAL0000189.1"/>
    <property type="molecule type" value="Genomic_DNA"/>
</dbReference>
<feature type="region of interest" description="Disordered" evidence="1">
    <location>
        <begin position="91"/>
        <end position="136"/>
    </location>
</feature>
<reference evidence="2 3" key="1">
    <citation type="submission" date="2024-01" db="EMBL/GenBank/DDBJ databases">
        <title>A telomere-to-telomere, gap-free genome of sweet tea (Lithocarpus litseifolius).</title>
        <authorList>
            <person name="Zhou J."/>
        </authorList>
    </citation>
    <scope>NUCLEOTIDE SEQUENCE [LARGE SCALE GENOMIC DNA]</scope>
    <source>
        <strain evidence="2">Zhou-2022a</strain>
        <tissue evidence="2">Leaf</tissue>
    </source>
</reference>
<feature type="compositionally biased region" description="Basic and acidic residues" evidence="1">
    <location>
        <begin position="111"/>
        <end position="120"/>
    </location>
</feature>
<evidence type="ECO:0000313" key="2">
    <source>
        <dbReference type="EMBL" id="KAL0000189.1"/>
    </source>
</evidence>
<feature type="region of interest" description="Disordered" evidence="1">
    <location>
        <begin position="207"/>
        <end position="257"/>
    </location>
</feature>
<sequence length="257" mass="29315">MKNTSLFSVDESNFNLAPRSSPLPMIVMEEEKEEEDVYDDYDGAILFIDYGHDDESGIYYNESFEDVVDDDFDDSCTVRLREGEETPYGEWLRAGFRRPKFQQTRAPPTPSRRDQEDSSVRDPTPSGHTPEMPPVRHVINGIDEGVTDLQPAFNTHEKLSVSGQDVSENGHDFMMHTEFNGIQHNPENHGERLISVPISYVDVERKDSKTLANTCTGEPRDTKQKPNEKTRKFKKIPRPEHDTTSKPAVSEGLVRKK</sequence>
<protein>
    <submittedName>
        <fullName evidence="2">Uncharacterized protein</fullName>
    </submittedName>
</protein>
<feature type="compositionally biased region" description="Basic and acidic residues" evidence="1">
    <location>
        <begin position="218"/>
        <end position="230"/>
    </location>
</feature>
<comment type="caution">
    <text evidence="2">The sequence shown here is derived from an EMBL/GenBank/DDBJ whole genome shotgun (WGS) entry which is preliminary data.</text>
</comment>
<organism evidence="2 3">
    <name type="scientific">Lithocarpus litseifolius</name>
    <dbReference type="NCBI Taxonomy" id="425828"/>
    <lineage>
        <taxon>Eukaryota</taxon>
        <taxon>Viridiplantae</taxon>
        <taxon>Streptophyta</taxon>
        <taxon>Embryophyta</taxon>
        <taxon>Tracheophyta</taxon>
        <taxon>Spermatophyta</taxon>
        <taxon>Magnoliopsida</taxon>
        <taxon>eudicotyledons</taxon>
        <taxon>Gunneridae</taxon>
        <taxon>Pentapetalae</taxon>
        <taxon>rosids</taxon>
        <taxon>fabids</taxon>
        <taxon>Fagales</taxon>
        <taxon>Fagaceae</taxon>
        <taxon>Lithocarpus</taxon>
    </lineage>
</organism>
<name>A0AAW2CRS5_9ROSI</name>
<accession>A0AAW2CRS5</accession>
<dbReference type="AlphaFoldDB" id="A0AAW2CRS5"/>
<dbReference type="Proteomes" id="UP001459277">
    <property type="component" value="Unassembled WGS sequence"/>
</dbReference>
<gene>
    <name evidence="2" type="ORF">SO802_019791</name>
</gene>
<evidence type="ECO:0000313" key="3">
    <source>
        <dbReference type="Proteomes" id="UP001459277"/>
    </source>
</evidence>
<keyword evidence="3" id="KW-1185">Reference proteome</keyword>
<evidence type="ECO:0000256" key="1">
    <source>
        <dbReference type="SAM" id="MobiDB-lite"/>
    </source>
</evidence>